<keyword evidence="5" id="KW-1185">Reference proteome</keyword>
<feature type="domain" description="PPM-type phosphatase" evidence="3">
    <location>
        <begin position="360"/>
        <end position="577"/>
    </location>
</feature>
<dbReference type="AlphaFoldDB" id="A0A3L8NZH4"/>
<feature type="domain" description="GAF" evidence="2">
    <location>
        <begin position="11"/>
        <end position="157"/>
    </location>
</feature>
<dbReference type="Gene3D" id="3.60.40.10">
    <property type="entry name" value="PPM-type phosphatase domain"/>
    <property type="match status" value="1"/>
</dbReference>
<evidence type="ECO:0000256" key="1">
    <source>
        <dbReference type="ARBA" id="ARBA00022801"/>
    </source>
</evidence>
<dbReference type="Pfam" id="PF13185">
    <property type="entry name" value="GAF_2"/>
    <property type="match status" value="1"/>
</dbReference>
<dbReference type="SMART" id="SM00065">
    <property type="entry name" value="GAF"/>
    <property type="match status" value="1"/>
</dbReference>
<dbReference type="Pfam" id="PF07228">
    <property type="entry name" value="SpoIIE"/>
    <property type="match status" value="1"/>
</dbReference>
<dbReference type="Gene3D" id="3.30.450.40">
    <property type="match status" value="2"/>
</dbReference>
<dbReference type="InterPro" id="IPR052016">
    <property type="entry name" value="Bact_Sigma-Reg"/>
</dbReference>
<dbReference type="InterPro" id="IPR029016">
    <property type="entry name" value="GAF-like_dom_sf"/>
</dbReference>
<dbReference type="EMBL" id="RDBE01000010">
    <property type="protein sequence ID" value="RLV47953.1"/>
    <property type="molecule type" value="Genomic_DNA"/>
</dbReference>
<organism evidence="4 5">
    <name type="scientific">Nocardioides mangrovicus</name>
    <dbReference type="NCBI Taxonomy" id="2478913"/>
    <lineage>
        <taxon>Bacteria</taxon>
        <taxon>Bacillati</taxon>
        <taxon>Actinomycetota</taxon>
        <taxon>Actinomycetes</taxon>
        <taxon>Propionibacteriales</taxon>
        <taxon>Nocardioidaceae</taxon>
        <taxon>Nocardioides</taxon>
    </lineage>
</organism>
<dbReference type="Proteomes" id="UP000281708">
    <property type="component" value="Unassembled WGS sequence"/>
</dbReference>
<evidence type="ECO:0000259" key="2">
    <source>
        <dbReference type="SMART" id="SM00065"/>
    </source>
</evidence>
<evidence type="ECO:0000259" key="3">
    <source>
        <dbReference type="SMART" id="SM00331"/>
    </source>
</evidence>
<evidence type="ECO:0000313" key="5">
    <source>
        <dbReference type="Proteomes" id="UP000281708"/>
    </source>
</evidence>
<dbReference type="PANTHER" id="PTHR43156:SF2">
    <property type="entry name" value="STAGE II SPORULATION PROTEIN E"/>
    <property type="match status" value="1"/>
</dbReference>
<accession>A0A3L8NZH4</accession>
<dbReference type="GO" id="GO:0016791">
    <property type="term" value="F:phosphatase activity"/>
    <property type="evidence" value="ECO:0007669"/>
    <property type="project" value="TreeGrafter"/>
</dbReference>
<dbReference type="RefSeq" id="WP_121807459.1">
    <property type="nucleotide sequence ID" value="NZ_RDBE01000010.1"/>
</dbReference>
<dbReference type="Pfam" id="PF01590">
    <property type="entry name" value="GAF"/>
    <property type="match status" value="1"/>
</dbReference>
<gene>
    <name evidence="4" type="ORF">D9V37_17770</name>
</gene>
<dbReference type="InterPro" id="IPR036457">
    <property type="entry name" value="PPM-type-like_dom_sf"/>
</dbReference>
<dbReference type="SMART" id="SM00331">
    <property type="entry name" value="PP2C_SIG"/>
    <property type="match status" value="1"/>
</dbReference>
<dbReference type="SUPFAM" id="SSF55781">
    <property type="entry name" value="GAF domain-like"/>
    <property type="match status" value="2"/>
</dbReference>
<dbReference type="PANTHER" id="PTHR43156">
    <property type="entry name" value="STAGE II SPORULATION PROTEIN E-RELATED"/>
    <property type="match status" value="1"/>
</dbReference>
<reference evidence="4 5" key="1">
    <citation type="submission" date="2018-10" db="EMBL/GenBank/DDBJ databases">
        <title>Marmoricola sp. 4Q3S-7 whole genome shotgun sequence.</title>
        <authorList>
            <person name="Li F."/>
        </authorList>
    </citation>
    <scope>NUCLEOTIDE SEQUENCE [LARGE SCALE GENOMIC DNA]</scope>
    <source>
        <strain evidence="4 5">4Q3S-7</strain>
    </source>
</reference>
<sequence length="578" mass="62955">MTQRLAADVVPADPSFDRYARMVTRYLAVPMAMVTMLEEDRQVFPGADGLPDDLAQTRSTPLAQAFCQHVVAREAPVVVTDVRVDGQFGDDAVVSELGAIAYAGWPLIDEAGATIGVLCAVDTEPREWTREDLDALADLADACSAEILYRRRQQRAEVAAGHAREISHRSQVLLALSEGLSATRTLDDIAYAVEQIAVENIGCLHAGIWLRSSFLGDHENPDQLRFVSDPTVRWTSAQVNSEVATDAEHPVAEALRNGRPLFFRDRDSQNLRYPHLSASTQVGEARALMPLSLGQAFGTLVLLWEDVQDVSAQMRITIAALTSYVAQAVQRAVLYQERVDASMTLQSAMLTRLPEAPGMDLTARYRPAAVHDRVGGDWYDAVVTASGETNLMIGDVSGHDISAAAVMGELRSTLRAFAWANDDLPAANVGRLDEAMETFGIERFASLVFARIEKADGDGSRVIHWTNAGHFPPLVVHPGGQVELLDDGTAPDPVVGIDASVPRHNQQAVIPRGSMLLLYTDGLIERRDEPIDEGLQRLRIAASRHHGLTPGRFLDEVVEDLVGISHEDDVALLAVRFG</sequence>
<dbReference type="InterPro" id="IPR001932">
    <property type="entry name" value="PPM-type_phosphatase-like_dom"/>
</dbReference>
<keyword evidence="1" id="KW-0378">Hydrolase</keyword>
<proteinExistence type="predicted"/>
<evidence type="ECO:0000313" key="4">
    <source>
        <dbReference type="EMBL" id="RLV47953.1"/>
    </source>
</evidence>
<dbReference type="InterPro" id="IPR003018">
    <property type="entry name" value="GAF"/>
</dbReference>
<name>A0A3L8NZH4_9ACTN</name>
<dbReference type="OrthoDB" id="118142at2"/>
<comment type="caution">
    <text evidence="4">The sequence shown here is derived from an EMBL/GenBank/DDBJ whole genome shotgun (WGS) entry which is preliminary data.</text>
</comment>
<protein>
    <submittedName>
        <fullName evidence="4">GAF domain-containing protein</fullName>
    </submittedName>
</protein>